<protein>
    <submittedName>
        <fullName evidence="1">Uncharacterized protein</fullName>
    </submittedName>
</protein>
<reference evidence="1 2" key="1">
    <citation type="submission" date="2018-04" db="EMBL/GenBank/DDBJ databases">
        <title>Genomic Encyclopedia of Type Strains, Phase III (KMG-III): the genomes of soil and plant-associated and newly described type strains.</title>
        <authorList>
            <person name="Whitman W."/>
        </authorList>
    </citation>
    <scope>NUCLEOTIDE SEQUENCE [LARGE SCALE GENOMIC DNA]</scope>
    <source>
        <strain evidence="1 2">KA25</strain>
    </source>
</reference>
<proteinExistence type="predicted"/>
<name>A0A2T5JTB2_9RHOB</name>
<evidence type="ECO:0000313" key="1">
    <source>
        <dbReference type="EMBL" id="PTR13407.1"/>
    </source>
</evidence>
<evidence type="ECO:0000313" key="2">
    <source>
        <dbReference type="Proteomes" id="UP000244060"/>
    </source>
</evidence>
<dbReference type="RefSeq" id="WP_146172327.1">
    <property type="nucleotide sequence ID" value="NZ_QAOT01000022.1"/>
</dbReference>
<dbReference type="AlphaFoldDB" id="A0A2T5JTB2"/>
<gene>
    <name evidence="1" type="ORF">C8J28_12237</name>
</gene>
<dbReference type="EMBL" id="QAOT01000022">
    <property type="protein sequence ID" value="PTR13407.1"/>
    <property type="molecule type" value="Genomic_DNA"/>
</dbReference>
<dbReference type="OrthoDB" id="495539at2"/>
<comment type="caution">
    <text evidence="1">The sequence shown here is derived from an EMBL/GenBank/DDBJ whole genome shotgun (WGS) entry which is preliminary data.</text>
</comment>
<organism evidence="1 2">
    <name type="scientific">Cereibacter azotoformans</name>
    <dbReference type="NCBI Taxonomy" id="43057"/>
    <lineage>
        <taxon>Bacteria</taxon>
        <taxon>Pseudomonadati</taxon>
        <taxon>Pseudomonadota</taxon>
        <taxon>Alphaproteobacteria</taxon>
        <taxon>Rhodobacterales</taxon>
        <taxon>Paracoccaceae</taxon>
        <taxon>Cereibacter</taxon>
    </lineage>
</organism>
<dbReference type="Proteomes" id="UP000244060">
    <property type="component" value="Unassembled WGS sequence"/>
</dbReference>
<sequence length="105" mass="11624">MNERFFIGLTLGATLIGIGPALSQARPEPDPNDLYAVIDWVLETNSCTASESRIFNELQTRSDLGTAGIVIRNWTEAADFNKSYRVHENAEHEFIYTMTSGPVCG</sequence>
<keyword evidence="2" id="KW-1185">Reference proteome</keyword>
<accession>A0A2T5JTB2</accession>